<dbReference type="EC" id="3.1.-.-" evidence="5"/>
<name>A0AAU7X7N0_9HYPH</name>
<dbReference type="InterPro" id="IPR022907">
    <property type="entry name" value="VapC_family"/>
</dbReference>
<comment type="function">
    <text evidence="5">Toxic component of a toxin-antitoxin (TA) system. An RNase.</text>
</comment>
<dbReference type="KEGG" id="mflg:ABS361_18025"/>
<keyword evidence="1 5" id="KW-1277">Toxin-antitoxin system</keyword>
<evidence type="ECO:0000313" key="7">
    <source>
        <dbReference type="EMBL" id="XBY43938.1"/>
    </source>
</evidence>
<evidence type="ECO:0000256" key="1">
    <source>
        <dbReference type="ARBA" id="ARBA00022649"/>
    </source>
</evidence>
<gene>
    <name evidence="5" type="primary">vapC</name>
    <name evidence="7" type="ORF">ABS361_18025</name>
</gene>
<evidence type="ECO:0000256" key="4">
    <source>
        <dbReference type="ARBA" id="ARBA00022801"/>
    </source>
</evidence>
<keyword evidence="3 5" id="KW-0479">Metal-binding</keyword>
<keyword evidence="5" id="KW-0800">Toxin</keyword>
<dbReference type="GO" id="GO:0004540">
    <property type="term" value="F:RNA nuclease activity"/>
    <property type="evidence" value="ECO:0007669"/>
    <property type="project" value="InterPro"/>
</dbReference>
<dbReference type="InterPro" id="IPR002716">
    <property type="entry name" value="PIN_dom"/>
</dbReference>
<reference evidence="7" key="1">
    <citation type="submission" date="2024-06" db="EMBL/GenBank/DDBJ databases">
        <title>Methylostella associata gen. nov., sp. nov., a novel Ancalomicrobiaceae-affiliated facultatively methylotrophic bacteria that feed on methanotrophs of the genus Methylococcus.</title>
        <authorList>
            <person name="Saltykova V."/>
            <person name="Danilova O.V."/>
            <person name="Oshkin I.Y."/>
            <person name="Belova S.E."/>
            <person name="Pimenov N.V."/>
            <person name="Dedysh S.N."/>
        </authorList>
    </citation>
    <scope>NUCLEOTIDE SEQUENCE</scope>
    <source>
        <strain evidence="7">S20</strain>
    </source>
</reference>
<feature type="binding site" evidence="5">
    <location>
        <position position="104"/>
    </location>
    <ligand>
        <name>Mg(2+)</name>
        <dbReference type="ChEBI" id="CHEBI:18420"/>
    </ligand>
</feature>
<dbReference type="EMBL" id="CP158568">
    <property type="protein sequence ID" value="XBY43938.1"/>
    <property type="molecule type" value="Genomic_DNA"/>
</dbReference>
<organism evidence="7">
    <name type="scientific">Methyloraptor flagellatus</name>
    <dbReference type="NCBI Taxonomy" id="3162530"/>
    <lineage>
        <taxon>Bacteria</taxon>
        <taxon>Pseudomonadati</taxon>
        <taxon>Pseudomonadota</taxon>
        <taxon>Alphaproteobacteria</taxon>
        <taxon>Hyphomicrobiales</taxon>
        <taxon>Ancalomicrobiaceae</taxon>
        <taxon>Methyloraptor</taxon>
    </lineage>
</organism>
<feature type="domain" description="PIN" evidence="6">
    <location>
        <begin position="6"/>
        <end position="129"/>
    </location>
</feature>
<keyword evidence="2 5" id="KW-0540">Nuclease</keyword>
<dbReference type="Gene3D" id="3.40.50.1010">
    <property type="entry name" value="5'-nuclease"/>
    <property type="match status" value="1"/>
</dbReference>
<evidence type="ECO:0000259" key="6">
    <source>
        <dbReference type="Pfam" id="PF01850"/>
    </source>
</evidence>
<protein>
    <recommendedName>
        <fullName evidence="5">Ribonuclease VapC</fullName>
        <shortName evidence="5">RNase VapC</shortName>
        <ecNumber evidence="5">3.1.-.-</ecNumber>
    </recommendedName>
    <alternativeName>
        <fullName evidence="5">Toxin VapC</fullName>
    </alternativeName>
</protein>
<dbReference type="RefSeq" id="WP_407049034.1">
    <property type="nucleotide sequence ID" value="NZ_CP158568.1"/>
</dbReference>
<evidence type="ECO:0000256" key="5">
    <source>
        <dbReference type="HAMAP-Rule" id="MF_00265"/>
    </source>
</evidence>
<accession>A0AAU7X7N0</accession>
<keyword evidence="5" id="KW-0460">Magnesium</keyword>
<dbReference type="GO" id="GO:0016787">
    <property type="term" value="F:hydrolase activity"/>
    <property type="evidence" value="ECO:0007669"/>
    <property type="project" value="UniProtKB-KW"/>
</dbReference>
<comment type="similarity">
    <text evidence="5">Belongs to the PINc/VapC protein family.</text>
</comment>
<dbReference type="Pfam" id="PF01850">
    <property type="entry name" value="PIN"/>
    <property type="match status" value="1"/>
</dbReference>
<dbReference type="GO" id="GO:0090729">
    <property type="term" value="F:toxin activity"/>
    <property type="evidence" value="ECO:0007669"/>
    <property type="project" value="UniProtKB-KW"/>
</dbReference>
<evidence type="ECO:0000256" key="2">
    <source>
        <dbReference type="ARBA" id="ARBA00022722"/>
    </source>
</evidence>
<dbReference type="GO" id="GO:0000287">
    <property type="term" value="F:magnesium ion binding"/>
    <property type="evidence" value="ECO:0007669"/>
    <property type="project" value="UniProtKB-UniRule"/>
</dbReference>
<comment type="cofactor">
    <cofactor evidence="5">
        <name>Mg(2+)</name>
        <dbReference type="ChEBI" id="CHEBI:18420"/>
    </cofactor>
</comment>
<evidence type="ECO:0000256" key="3">
    <source>
        <dbReference type="ARBA" id="ARBA00022723"/>
    </source>
</evidence>
<proteinExistence type="inferred from homology"/>
<dbReference type="AlphaFoldDB" id="A0AAU7X7N0"/>
<dbReference type="HAMAP" id="MF_00265">
    <property type="entry name" value="VapC_Nob1"/>
    <property type="match status" value="1"/>
</dbReference>
<sequence>MRRPRIYADTNVFVAAMEAADRVRDLAREVVALRDAGQIDVVTSELTLSELLVHPIKVGDIVLIDAYEQQIASLGPDHAVPVTIEILRDAAALRARSGGLKLPDAVHVATALRAGCDAVLSEDCRLGRYHGIPVLGLEADSLAAFFIGYR</sequence>
<dbReference type="InterPro" id="IPR029060">
    <property type="entry name" value="PIN-like_dom_sf"/>
</dbReference>
<feature type="binding site" evidence="5">
    <location>
        <position position="9"/>
    </location>
    <ligand>
        <name>Mg(2+)</name>
        <dbReference type="ChEBI" id="CHEBI:18420"/>
    </ligand>
</feature>
<dbReference type="SUPFAM" id="SSF88723">
    <property type="entry name" value="PIN domain-like"/>
    <property type="match status" value="1"/>
</dbReference>
<keyword evidence="4 5" id="KW-0378">Hydrolase</keyword>